<evidence type="ECO:0000256" key="6">
    <source>
        <dbReference type="ARBA" id="ARBA00022553"/>
    </source>
</evidence>
<keyword evidence="17" id="KW-0406">Ion transport</keyword>
<dbReference type="SUPFAM" id="SSF55008">
    <property type="entry name" value="HMA, heavy metal-associated domain"/>
    <property type="match status" value="2"/>
</dbReference>
<dbReference type="PROSITE" id="PS00154">
    <property type="entry name" value="ATPASE_E1_E2"/>
    <property type="match status" value="1"/>
</dbReference>
<name>E4U722_OCEP5</name>
<evidence type="ECO:0000256" key="19">
    <source>
        <dbReference type="ARBA" id="ARBA00033239"/>
    </source>
</evidence>
<keyword evidence="16" id="KW-0186">Copper</keyword>
<reference evidence="23 24" key="2">
    <citation type="journal article" date="2011" name="Stand. Genomic Sci.">
        <title>Complete genome sequence of Oceanithermus profundus type strain (506).</title>
        <authorList>
            <person name="Pati A."/>
            <person name="Zhang X."/>
            <person name="Lapidus A."/>
            <person name="Nolan M."/>
            <person name="Lucas S."/>
            <person name="Del Rio T.G."/>
            <person name="Tice H."/>
            <person name="Cheng J.F."/>
            <person name="Tapia R."/>
            <person name="Han C."/>
            <person name="Goodwin L."/>
            <person name="Pitluck S."/>
            <person name="Liolios K."/>
            <person name="Pagani I."/>
            <person name="Ivanova N."/>
            <person name="Mavromatis K."/>
            <person name="Chen A."/>
            <person name="Palaniappan K."/>
            <person name="Hauser L."/>
            <person name="Jeffries C.D."/>
            <person name="Brambilla E.M."/>
            <person name="Rohl A."/>
            <person name="Mwirichia R."/>
            <person name="Rohde M."/>
            <person name="Tindall B.J."/>
            <person name="Sikorski J."/>
            <person name="Wirth R."/>
            <person name="Goker M."/>
            <person name="Woyke T."/>
            <person name="Detter J.C."/>
            <person name="Bristow J."/>
            <person name="Eisen J.A."/>
            <person name="Markowitz V."/>
            <person name="Hugenholtz P."/>
            <person name="Kyrpides N.C."/>
            <person name="Klenk H.P."/>
            <person name="Land M."/>
        </authorList>
    </citation>
    <scope>NUCLEOTIDE SEQUENCE [LARGE SCALE GENOMIC DNA]</scope>
    <source>
        <strain evidence="24">DSM 14977 / NBRC 100410 / VKM B-2274 / 506</strain>
    </source>
</reference>
<dbReference type="InterPro" id="IPR008250">
    <property type="entry name" value="ATPase_P-typ_transduc_dom_A_sf"/>
</dbReference>
<dbReference type="GO" id="GO:0140581">
    <property type="term" value="F:P-type monovalent copper transporter activity"/>
    <property type="evidence" value="ECO:0007669"/>
    <property type="project" value="UniProtKB-EC"/>
</dbReference>
<feature type="domain" description="HMA" evidence="22">
    <location>
        <begin position="71"/>
        <end position="137"/>
    </location>
</feature>
<evidence type="ECO:0000313" key="23">
    <source>
        <dbReference type="EMBL" id="ADR36025.1"/>
    </source>
</evidence>
<keyword evidence="10 21" id="KW-0547">Nucleotide-binding</keyword>
<feature type="transmembrane region" description="Helical" evidence="21">
    <location>
        <begin position="194"/>
        <end position="211"/>
    </location>
</feature>
<dbReference type="InterPro" id="IPR036249">
    <property type="entry name" value="Thioredoxin-like_sf"/>
</dbReference>
<dbReference type="SFLD" id="SFLDF00027">
    <property type="entry name" value="p-type_atpase"/>
    <property type="match status" value="1"/>
</dbReference>
<evidence type="ECO:0000256" key="7">
    <source>
        <dbReference type="ARBA" id="ARBA00022692"/>
    </source>
</evidence>
<dbReference type="SUPFAM" id="SSF81665">
    <property type="entry name" value="Calcium ATPase, transmembrane domain M"/>
    <property type="match status" value="1"/>
</dbReference>
<feature type="transmembrane region" description="Helical" evidence="21">
    <location>
        <begin position="413"/>
        <end position="435"/>
    </location>
</feature>
<keyword evidence="9" id="KW-0677">Repeat</keyword>
<comment type="catalytic activity">
    <reaction evidence="20">
        <text>Cu(+)(in) + ATP + H2O = Cu(+)(out) + ADP + phosphate + H(+)</text>
        <dbReference type="Rhea" id="RHEA:25792"/>
        <dbReference type="ChEBI" id="CHEBI:15377"/>
        <dbReference type="ChEBI" id="CHEBI:15378"/>
        <dbReference type="ChEBI" id="CHEBI:30616"/>
        <dbReference type="ChEBI" id="CHEBI:43474"/>
        <dbReference type="ChEBI" id="CHEBI:49552"/>
        <dbReference type="ChEBI" id="CHEBI:456216"/>
        <dbReference type="EC" id="7.2.2.8"/>
    </reaction>
</comment>
<evidence type="ECO:0000256" key="15">
    <source>
        <dbReference type="ARBA" id="ARBA00022989"/>
    </source>
</evidence>
<dbReference type="NCBIfam" id="TIGR00003">
    <property type="entry name" value="copper ion binding protein"/>
    <property type="match status" value="2"/>
</dbReference>
<dbReference type="InterPro" id="IPR036163">
    <property type="entry name" value="HMA_dom_sf"/>
</dbReference>
<dbReference type="CDD" id="cd02094">
    <property type="entry name" value="P-type_ATPase_Cu-like"/>
    <property type="match status" value="1"/>
</dbReference>
<keyword evidence="15 21" id="KW-1133">Transmembrane helix</keyword>
<dbReference type="GO" id="GO:0016887">
    <property type="term" value="F:ATP hydrolysis activity"/>
    <property type="evidence" value="ECO:0007669"/>
    <property type="project" value="InterPro"/>
</dbReference>
<dbReference type="PROSITE" id="PS51354">
    <property type="entry name" value="GLUTAREDOXIN_2"/>
    <property type="match status" value="1"/>
</dbReference>
<dbReference type="GO" id="GO:0043682">
    <property type="term" value="F:P-type divalent copper transporter activity"/>
    <property type="evidence" value="ECO:0007669"/>
    <property type="project" value="TreeGrafter"/>
</dbReference>
<dbReference type="CDD" id="cd00371">
    <property type="entry name" value="HMA"/>
    <property type="match status" value="2"/>
</dbReference>
<evidence type="ECO:0000256" key="14">
    <source>
        <dbReference type="ARBA" id="ARBA00022967"/>
    </source>
</evidence>
<feature type="transmembrane region" description="Helical" evidence="21">
    <location>
        <begin position="260"/>
        <end position="279"/>
    </location>
</feature>
<dbReference type="InterPro" id="IPR006122">
    <property type="entry name" value="HMA_Cu_ion-bd"/>
</dbReference>
<dbReference type="GO" id="GO:0005507">
    <property type="term" value="F:copper ion binding"/>
    <property type="evidence" value="ECO:0007669"/>
    <property type="project" value="InterPro"/>
</dbReference>
<dbReference type="InterPro" id="IPR059000">
    <property type="entry name" value="ATPase_P-type_domA"/>
</dbReference>
<reference evidence="24" key="1">
    <citation type="submission" date="2010-11" db="EMBL/GenBank/DDBJ databases">
        <title>The complete sequence of chromosome of Oceanithermus profundus DSM 14977.</title>
        <authorList>
            <consortium name="US DOE Joint Genome Institute (JGI-PGF)"/>
            <person name="Lucas S."/>
            <person name="Copeland A."/>
            <person name="Lapidus A."/>
            <person name="Bruce D."/>
            <person name="Goodwin L."/>
            <person name="Pitluck S."/>
            <person name="Kyrpides N."/>
            <person name="Mavromatis K."/>
            <person name="Pagani I."/>
            <person name="Ivanova N."/>
            <person name="Zhang X."/>
            <person name="Brettin T."/>
            <person name="Detter J.C."/>
            <person name="Tapia R."/>
            <person name="Han C."/>
            <person name="Land M."/>
            <person name="Hauser L."/>
            <person name="Markowitz V."/>
            <person name="Cheng J.-F."/>
            <person name="Hugenholtz P."/>
            <person name="Woyke T."/>
            <person name="Wu D."/>
            <person name="Tindall B."/>
            <person name="Faehnrich R."/>
            <person name="Brambilla E."/>
            <person name="Klenk H.-P."/>
            <person name="Eisen J.A."/>
        </authorList>
    </citation>
    <scope>NUCLEOTIDE SEQUENCE [LARGE SCALE GENOMIC DNA]</scope>
    <source>
        <strain evidence="24">DSM 14977 / NBRC 100410 / VKM B-2274 / 506</strain>
    </source>
</reference>
<dbReference type="Gene3D" id="2.70.150.10">
    <property type="entry name" value="Calcium-transporting ATPase, cytoplasmic transduction domain A"/>
    <property type="match status" value="1"/>
</dbReference>
<dbReference type="InterPro" id="IPR023299">
    <property type="entry name" value="ATPase_P-typ_cyto_dom_N"/>
</dbReference>
<evidence type="ECO:0000256" key="17">
    <source>
        <dbReference type="ARBA" id="ARBA00023065"/>
    </source>
</evidence>
<keyword evidence="6" id="KW-0597">Phosphoprotein</keyword>
<dbReference type="SFLD" id="SFLDG00002">
    <property type="entry name" value="C1.7:_P-type_atpase_like"/>
    <property type="match status" value="1"/>
</dbReference>
<dbReference type="Gene3D" id="3.40.30.10">
    <property type="entry name" value="Glutaredoxin"/>
    <property type="match status" value="1"/>
</dbReference>
<keyword evidence="8 21" id="KW-0479">Metal-binding</keyword>
<keyword evidence="23" id="KW-0378">Hydrolase</keyword>
<dbReference type="CDD" id="cd02976">
    <property type="entry name" value="NrdH"/>
    <property type="match status" value="1"/>
</dbReference>
<dbReference type="SFLD" id="SFLDS00003">
    <property type="entry name" value="Haloacid_Dehalogenase"/>
    <property type="match status" value="1"/>
</dbReference>
<dbReference type="InterPro" id="IPR027256">
    <property type="entry name" value="P-typ_ATPase_IB"/>
</dbReference>
<dbReference type="Gene3D" id="3.40.50.1000">
    <property type="entry name" value="HAD superfamily/HAD-like"/>
    <property type="match status" value="1"/>
</dbReference>
<evidence type="ECO:0000259" key="22">
    <source>
        <dbReference type="PROSITE" id="PS50846"/>
    </source>
</evidence>
<dbReference type="Pfam" id="PF00403">
    <property type="entry name" value="HMA"/>
    <property type="match status" value="2"/>
</dbReference>
<feature type="transmembrane region" description="Helical" evidence="21">
    <location>
        <begin position="751"/>
        <end position="774"/>
    </location>
</feature>
<dbReference type="EC" id="7.2.2.8" evidence="3"/>
<dbReference type="KEGG" id="opr:Ocepr_0567"/>
<keyword evidence="7 21" id="KW-0812">Transmembrane</keyword>
<protein>
    <recommendedName>
        <fullName evidence="3">P-type Cu(+) transporter</fullName>
        <ecNumber evidence="3">7.2.2.8</ecNumber>
    </recommendedName>
    <alternativeName>
        <fullName evidence="19">Cu(+)-exporting ATPase</fullName>
    </alternativeName>
</protein>
<dbReference type="InterPro" id="IPR006121">
    <property type="entry name" value="HMA_dom"/>
</dbReference>
<dbReference type="InterPro" id="IPR023298">
    <property type="entry name" value="ATPase_P-typ_TM_dom_sf"/>
</dbReference>
<comment type="subcellular location">
    <subcellularLocation>
        <location evidence="1">Cell membrane</location>
        <topology evidence="1">Multi-pass membrane protein</topology>
    </subcellularLocation>
</comment>
<dbReference type="STRING" id="670487.Ocepr_0567"/>
<keyword evidence="14" id="KW-1278">Translocase</keyword>
<dbReference type="NCBIfam" id="TIGR01511">
    <property type="entry name" value="ATPase-IB1_Cu"/>
    <property type="match status" value="1"/>
</dbReference>
<keyword evidence="18 21" id="KW-0472">Membrane</keyword>
<evidence type="ECO:0000256" key="12">
    <source>
        <dbReference type="ARBA" id="ARBA00022840"/>
    </source>
</evidence>
<evidence type="ECO:0000256" key="21">
    <source>
        <dbReference type="RuleBase" id="RU362081"/>
    </source>
</evidence>
<evidence type="ECO:0000256" key="3">
    <source>
        <dbReference type="ARBA" id="ARBA00012517"/>
    </source>
</evidence>
<dbReference type="Gene3D" id="3.40.1110.10">
    <property type="entry name" value="Calcium-transporting ATPase, cytoplasmic domain N"/>
    <property type="match status" value="1"/>
</dbReference>
<dbReference type="Gene3D" id="3.30.70.100">
    <property type="match status" value="2"/>
</dbReference>
<keyword evidence="13" id="KW-0460">Magnesium</keyword>
<dbReference type="InterPro" id="IPR023214">
    <property type="entry name" value="HAD_sf"/>
</dbReference>
<feature type="domain" description="HMA" evidence="22">
    <location>
        <begin position="4"/>
        <end position="69"/>
    </location>
</feature>
<keyword evidence="5 21" id="KW-1003">Cell membrane</keyword>
<feature type="transmembrane region" description="Helical" evidence="21">
    <location>
        <begin position="441"/>
        <end position="464"/>
    </location>
</feature>
<dbReference type="AlphaFoldDB" id="E4U722"/>
<dbReference type="PROSITE" id="PS01047">
    <property type="entry name" value="HMA_1"/>
    <property type="match status" value="2"/>
</dbReference>
<dbReference type="PRINTS" id="PR00119">
    <property type="entry name" value="CATATPASE"/>
</dbReference>
<dbReference type="SUPFAM" id="SSF52833">
    <property type="entry name" value="Thioredoxin-like"/>
    <property type="match status" value="1"/>
</dbReference>
<proteinExistence type="inferred from homology"/>
<dbReference type="PROSITE" id="PS50846">
    <property type="entry name" value="HMA_2"/>
    <property type="match status" value="2"/>
</dbReference>
<dbReference type="InterPro" id="IPR001757">
    <property type="entry name" value="P_typ_ATPase"/>
</dbReference>
<evidence type="ECO:0000256" key="5">
    <source>
        <dbReference type="ARBA" id="ARBA00022475"/>
    </source>
</evidence>
<dbReference type="PRINTS" id="PR00942">
    <property type="entry name" value="CUATPASEI"/>
</dbReference>
<sequence length="915" mass="97283">MSERSVTIGIEGMTCASCVTRVEKALAQQPGVRKASVNLATEKATLVLEPEAELEPLLEAVREAGYTPRVETATIGIEGMTCASCVSRVERALSKLDGVLEATVNLATEKATVRYLPDTVTLARIEAEIREAGYTPVSHEEDEAAPTTDATLAGFVRDLRLATLLTVPLVIISMGPFVVPALGDWMEALAPKQLWRWLEFVLATPVIFYAGRRFFRGGVAELRHKSPGMNTLVMFGTSAAYLYSVLALIAPGLFPEGTAHTYFEAAGVIVTLILLGKYLEAVAKGRTSEAIRKLMELGAKKARVVRDGQEIELPIEAVVPGDLIRVRPGERIPTDGEVVEGEGYVDESMLTGEPVPVLKRAGDAVVGGTVNQNGSLLFRATRVGADTVLSQIIRMVEEAQQSKPPVQELADRIAAVFVPIVLVVSVVTFAVWMLVGPEPRLNYAFIASVSVLLIACPCAMGLATPTAIMVSSGRGAQMGVLFRKGVAIEGLARIGTVVLDKTGTITKGRPELTDLRTAPGWREDDLLTLAAAVESLSEHPIAQAVRERAEGLTLPEASDFEAVPGFGARARVAGREVAVGAARYMERLGLDTARFAAEQARLEDAGRTVIYVATDGEIAGLIAVSDPVKEGSQEAVAALRREGLHVVMLTGDSERTARAVAREVGIDEVISEVLPADKAQVVRDLQAKGQRVAFVGDGINDAPALAGADVGVAIGTGTDIAVEAGDVVLMQGDLRAVVRARALAKKTLSTIYWNFFWAFGYNTALIPVAAGVFYPFTGLLLQPALAAGAMSLSSILVLTNSLRLRYFQPPQFADEAAPAAPTPRAAATGARVLLYTSPGCPDCAAVKAWLEARGVAYEERDLSRPEVADEAVRNYGVRVAPITVIDGQAHWGTFAEQRRVLEQRLGAGVPAEAAS</sequence>
<evidence type="ECO:0000256" key="18">
    <source>
        <dbReference type="ARBA" id="ARBA00023136"/>
    </source>
</evidence>
<dbReference type="InterPro" id="IPR017969">
    <property type="entry name" value="Heavy-metal-associated_CS"/>
</dbReference>
<accession>E4U722</accession>
<dbReference type="InterPro" id="IPR002109">
    <property type="entry name" value="Glutaredoxin"/>
</dbReference>
<evidence type="ECO:0000256" key="2">
    <source>
        <dbReference type="ARBA" id="ARBA00006024"/>
    </source>
</evidence>
<dbReference type="Pfam" id="PF00462">
    <property type="entry name" value="Glutaredoxin"/>
    <property type="match status" value="1"/>
</dbReference>
<keyword evidence="11" id="KW-0187">Copper transport</keyword>
<keyword evidence="12 21" id="KW-0067">ATP-binding</keyword>
<dbReference type="SUPFAM" id="SSF56784">
    <property type="entry name" value="HAD-like"/>
    <property type="match status" value="1"/>
</dbReference>
<dbReference type="FunFam" id="2.70.150.10:FF:000020">
    <property type="entry name" value="Copper-exporting P-type ATPase A"/>
    <property type="match status" value="1"/>
</dbReference>
<evidence type="ECO:0000313" key="24">
    <source>
        <dbReference type="Proteomes" id="UP000008722"/>
    </source>
</evidence>
<comment type="similarity">
    <text evidence="2 21">Belongs to the cation transport ATPase (P-type) (TC 3.A.3) family. Type IB subfamily.</text>
</comment>
<dbReference type="SUPFAM" id="SSF81653">
    <property type="entry name" value="Calcium ATPase, transduction domain A"/>
    <property type="match status" value="1"/>
</dbReference>
<evidence type="ECO:0000256" key="9">
    <source>
        <dbReference type="ARBA" id="ARBA00022737"/>
    </source>
</evidence>
<evidence type="ECO:0000256" key="11">
    <source>
        <dbReference type="ARBA" id="ARBA00022796"/>
    </source>
</evidence>
<dbReference type="PANTHER" id="PTHR43520">
    <property type="entry name" value="ATP7, ISOFORM B"/>
    <property type="match status" value="1"/>
</dbReference>
<dbReference type="NCBIfam" id="TIGR01494">
    <property type="entry name" value="ATPase_P-type"/>
    <property type="match status" value="1"/>
</dbReference>
<dbReference type="InterPro" id="IPR036412">
    <property type="entry name" value="HAD-like_sf"/>
</dbReference>
<evidence type="ECO:0000256" key="13">
    <source>
        <dbReference type="ARBA" id="ARBA00022842"/>
    </source>
</evidence>
<dbReference type="EMBL" id="CP002361">
    <property type="protein sequence ID" value="ADR36025.1"/>
    <property type="molecule type" value="Genomic_DNA"/>
</dbReference>
<dbReference type="Pfam" id="PF00702">
    <property type="entry name" value="Hydrolase"/>
    <property type="match status" value="1"/>
</dbReference>
<feature type="transmembrane region" description="Helical" evidence="21">
    <location>
        <begin position="161"/>
        <end position="182"/>
    </location>
</feature>
<dbReference type="InterPro" id="IPR018303">
    <property type="entry name" value="ATPase_P-typ_P_site"/>
</dbReference>
<feature type="transmembrane region" description="Helical" evidence="21">
    <location>
        <begin position="232"/>
        <end position="254"/>
    </location>
</feature>
<dbReference type="eggNOG" id="COG2217">
    <property type="taxonomic scope" value="Bacteria"/>
</dbReference>
<dbReference type="InterPro" id="IPR044492">
    <property type="entry name" value="P_typ_ATPase_HD_dom"/>
</dbReference>
<evidence type="ECO:0000256" key="8">
    <source>
        <dbReference type="ARBA" id="ARBA00022723"/>
    </source>
</evidence>
<dbReference type="GO" id="GO:0005524">
    <property type="term" value="F:ATP binding"/>
    <property type="evidence" value="ECO:0007669"/>
    <property type="project" value="UniProtKB-UniRule"/>
</dbReference>
<dbReference type="GO" id="GO:0055070">
    <property type="term" value="P:copper ion homeostasis"/>
    <property type="evidence" value="ECO:0007669"/>
    <property type="project" value="TreeGrafter"/>
</dbReference>
<organism evidence="23 24">
    <name type="scientific">Oceanithermus profundus (strain DSM 14977 / NBRC 100410 / VKM B-2274 / 506)</name>
    <dbReference type="NCBI Taxonomy" id="670487"/>
    <lineage>
        <taxon>Bacteria</taxon>
        <taxon>Thermotogati</taxon>
        <taxon>Deinococcota</taxon>
        <taxon>Deinococci</taxon>
        <taxon>Thermales</taxon>
        <taxon>Thermaceae</taxon>
        <taxon>Oceanithermus</taxon>
    </lineage>
</organism>
<dbReference type="GO" id="GO:0005886">
    <property type="term" value="C:plasma membrane"/>
    <property type="evidence" value="ECO:0007669"/>
    <property type="project" value="UniProtKB-SubCell"/>
</dbReference>
<dbReference type="PANTHER" id="PTHR43520:SF8">
    <property type="entry name" value="P-TYPE CU(+) TRANSPORTER"/>
    <property type="match status" value="1"/>
</dbReference>
<dbReference type="NCBIfam" id="TIGR01525">
    <property type="entry name" value="ATPase-IB_hvy"/>
    <property type="match status" value="1"/>
</dbReference>
<evidence type="ECO:0000256" key="20">
    <source>
        <dbReference type="ARBA" id="ARBA00049289"/>
    </source>
</evidence>
<dbReference type="FunFam" id="3.40.50.1000:FF:000144">
    <property type="entry name" value="copper-transporting ATPase 1 isoform X2"/>
    <property type="match status" value="1"/>
</dbReference>
<dbReference type="PRINTS" id="PR00943">
    <property type="entry name" value="CUATPASE"/>
</dbReference>
<dbReference type="Proteomes" id="UP000008722">
    <property type="component" value="Chromosome"/>
</dbReference>
<evidence type="ECO:0000256" key="1">
    <source>
        <dbReference type="ARBA" id="ARBA00004651"/>
    </source>
</evidence>
<dbReference type="RefSeq" id="WP_013457195.1">
    <property type="nucleotide sequence ID" value="NC_014761.1"/>
</dbReference>
<gene>
    <name evidence="23" type="ordered locus">Ocepr_0567</name>
</gene>
<keyword evidence="4" id="KW-0813">Transport</keyword>
<dbReference type="HOGENOM" id="CLU_001771_5_0_0"/>
<evidence type="ECO:0000256" key="10">
    <source>
        <dbReference type="ARBA" id="ARBA00022741"/>
    </source>
</evidence>
<dbReference type="Pfam" id="PF00122">
    <property type="entry name" value="E1-E2_ATPase"/>
    <property type="match status" value="1"/>
</dbReference>
<keyword evidence="24" id="KW-1185">Reference proteome</keyword>
<feature type="transmembrane region" description="Helical" evidence="21">
    <location>
        <begin position="780"/>
        <end position="798"/>
    </location>
</feature>
<dbReference type="FunFam" id="3.30.70.100:FF:000005">
    <property type="entry name" value="Copper-exporting P-type ATPase A"/>
    <property type="match status" value="2"/>
</dbReference>
<evidence type="ECO:0000256" key="4">
    <source>
        <dbReference type="ARBA" id="ARBA00022448"/>
    </source>
</evidence>
<evidence type="ECO:0000256" key="16">
    <source>
        <dbReference type="ARBA" id="ARBA00023008"/>
    </source>
</evidence>